<dbReference type="SUPFAM" id="SSF48317">
    <property type="entry name" value="Acid phosphatase/Vanadium-dependent haloperoxidase"/>
    <property type="match status" value="1"/>
</dbReference>
<proteinExistence type="predicted"/>
<evidence type="ECO:0000256" key="1">
    <source>
        <dbReference type="SAM" id="Phobius"/>
    </source>
</evidence>
<keyword evidence="4" id="KW-1185">Reference proteome</keyword>
<accession>A0ABX0FKA7</accession>
<evidence type="ECO:0000259" key="2">
    <source>
        <dbReference type="Pfam" id="PF01569"/>
    </source>
</evidence>
<feature type="transmembrane region" description="Helical" evidence="1">
    <location>
        <begin position="41"/>
        <end position="64"/>
    </location>
</feature>
<dbReference type="Proteomes" id="UP000666369">
    <property type="component" value="Unassembled WGS sequence"/>
</dbReference>
<keyword evidence="1" id="KW-0812">Transmembrane</keyword>
<evidence type="ECO:0000313" key="3">
    <source>
        <dbReference type="EMBL" id="NGZ84988.1"/>
    </source>
</evidence>
<keyword evidence="1" id="KW-1133">Transmembrane helix</keyword>
<gene>
    <name evidence="3" type="ORF">GW587_12085</name>
</gene>
<comment type="caution">
    <text evidence="3">The sequence shown here is derived from an EMBL/GenBank/DDBJ whole genome shotgun (WGS) entry which is preliminary data.</text>
</comment>
<feature type="transmembrane region" description="Helical" evidence="1">
    <location>
        <begin position="6"/>
        <end position="29"/>
    </location>
</feature>
<dbReference type="Pfam" id="PF01569">
    <property type="entry name" value="PAP2"/>
    <property type="match status" value="1"/>
</dbReference>
<feature type="transmembrane region" description="Helical" evidence="1">
    <location>
        <begin position="104"/>
        <end position="123"/>
    </location>
</feature>
<protein>
    <submittedName>
        <fullName evidence="3">Phosphatase PAP2 family protein</fullName>
    </submittedName>
</protein>
<feature type="transmembrane region" description="Helical" evidence="1">
    <location>
        <begin position="154"/>
        <end position="173"/>
    </location>
</feature>
<sequence>MMIWWHWLSLAGSLAVTGPIGVAIAVWLLSGKSWRLTAIWAVLFGAGMALVVITKIAFIGWGIGVESVEFAGFSGHAMRAAAVFPVAGFLAFRSSSLTARQLSTAAGVLLAVLIAISRVYVQAHSVSEAVTGCLLGLTVAALFIWYASTEHHLALSRVLVALCVPVLLVAPRVEPVPTEAWITKAALYLSGREHPYTRAIWNAPRPEVR</sequence>
<reference evidence="3 4" key="1">
    <citation type="submission" date="2020-01" db="EMBL/GenBank/DDBJ databases">
        <authorList>
            <person name="Lee S.D."/>
        </authorList>
    </citation>
    <scope>NUCLEOTIDE SEQUENCE [LARGE SCALE GENOMIC DNA]</scope>
    <source>
        <strain evidence="3 4">SAP-35</strain>
    </source>
</reference>
<dbReference type="CDD" id="cd01610">
    <property type="entry name" value="PAP2_like"/>
    <property type="match status" value="1"/>
</dbReference>
<evidence type="ECO:0000313" key="4">
    <source>
        <dbReference type="Proteomes" id="UP000666369"/>
    </source>
</evidence>
<reference evidence="4" key="2">
    <citation type="submission" date="2023-07" db="EMBL/GenBank/DDBJ databases">
        <title>Duganella aceri sp. nov., isolated from tree sap.</title>
        <authorList>
            <person name="Kim I.S."/>
        </authorList>
    </citation>
    <scope>NUCLEOTIDE SEQUENCE [LARGE SCALE GENOMIC DNA]</scope>
    <source>
        <strain evidence="4">SAP-35</strain>
    </source>
</reference>
<dbReference type="InterPro" id="IPR000326">
    <property type="entry name" value="PAP2/HPO"/>
</dbReference>
<dbReference type="Gene3D" id="1.20.144.10">
    <property type="entry name" value="Phosphatidic acid phosphatase type 2/haloperoxidase"/>
    <property type="match status" value="1"/>
</dbReference>
<feature type="transmembrane region" description="Helical" evidence="1">
    <location>
        <begin position="70"/>
        <end position="92"/>
    </location>
</feature>
<dbReference type="InterPro" id="IPR036938">
    <property type="entry name" value="PAP2/HPO_sf"/>
</dbReference>
<feature type="domain" description="Phosphatidic acid phosphatase type 2/haloperoxidase" evidence="2">
    <location>
        <begin position="73"/>
        <end position="148"/>
    </location>
</feature>
<feature type="transmembrane region" description="Helical" evidence="1">
    <location>
        <begin position="129"/>
        <end position="147"/>
    </location>
</feature>
<organism evidence="3 4">
    <name type="scientific">Duganella aceris</name>
    <dbReference type="NCBI Taxonomy" id="2703883"/>
    <lineage>
        <taxon>Bacteria</taxon>
        <taxon>Pseudomonadati</taxon>
        <taxon>Pseudomonadota</taxon>
        <taxon>Betaproteobacteria</taxon>
        <taxon>Burkholderiales</taxon>
        <taxon>Oxalobacteraceae</taxon>
        <taxon>Telluria group</taxon>
        <taxon>Duganella</taxon>
    </lineage>
</organism>
<keyword evidence="1" id="KW-0472">Membrane</keyword>
<dbReference type="EMBL" id="JAADJT010000005">
    <property type="protein sequence ID" value="NGZ84988.1"/>
    <property type="molecule type" value="Genomic_DNA"/>
</dbReference>
<name>A0ABX0FKA7_9BURK</name>